<comment type="similarity">
    <text evidence="1">Belongs to the peptidase C40 family.</text>
</comment>
<keyword evidence="2" id="KW-0645">Protease</keyword>
<keyword evidence="4" id="KW-0788">Thiol protease</keyword>
<evidence type="ECO:0000256" key="1">
    <source>
        <dbReference type="ARBA" id="ARBA00007074"/>
    </source>
</evidence>
<evidence type="ECO:0000259" key="5">
    <source>
        <dbReference type="PROSITE" id="PS51935"/>
    </source>
</evidence>
<dbReference type="InterPro" id="IPR000064">
    <property type="entry name" value="NLP_P60_dom"/>
</dbReference>
<evidence type="ECO:0000313" key="7">
    <source>
        <dbReference type="Proteomes" id="UP000193061"/>
    </source>
</evidence>
<keyword evidence="7" id="KW-1185">Reference proteome</keyword>
<evidence type="ECO:0000256" key="3">
    <source>
        <dbReference type="ARBA" id="ARBA00022801"/>
    </source>
</evidence>
<dbReference type="PANTHER" id="PTHR47359:SF3">
    <property type="entry name" value="NLP_P60 DOMAIN-CONTAINING PROTEIN-RELATED"/>
    <property type="match status" value="1"/>
</dbReference>
<evidence type="ECO:0000256" key="4">
    <source>
        <dbReference type="ARBA" id="ARBA00022807"/>
    </source>
</evidence>
<feature type="domain" description="NlpC/P60" evidence="5">
    <location>
        <begin position="167"/>
        <end position="291"/>
    </location>
</feature>
<dbReference type="Proteomes" id="UP000193061">
    <property type="component" value="Unassembled WGS sequence"/>
</dbReference>
<dbReference type="RefSeq" id="WP_085804972.1">
    <property type="nucleotide sequence ID" value="NZ_FWFX01000003.1"/>
</dbReference>
<dbReference type="InterPro" id="IPR038765">
    <property type="entry name" value="Papain-like_cys_pep_sf"/>
</dbReference>
<sequence length="294" mass="32199">MTDRRLTPANGRVAHSSLEGKVEAKRFTDGHLRQIGGTTAAIYDHHIDDPKCARDRELITGDYFTVLEYDDRCAFGISEKDGYVGYVPRHNLVLPDTPTHMVVAPRSYAKETPGLKSTAQTTQLSFGAKVTVTKDIDGWSEIIMLRTDERPEGHKFYVPTVHLRPLPATMSDSVDVAQLLMGTPYLWGGNSAFGIDCSGLVQMGCLACGINCPGDSDMQQADLGRLLSDDAELKRGDLLFWKGHVAWVSDPNTILHANAYHMAVAFEPLDEAIKRIADQGDGPVTARKRLGGTT</sequence>
<dbReference type="EC" id="3.4.22.-" evidence="6"/>
<name>A0A1X6YVH7_9RHOB</name>
<dbReference type="OrthoDB" id="9813368at2"/>
<proteinExistence type="inferred from homology"/>
<dbReference type="GO" id="GO:0008234">
    <property type="term" value="F:cysteine-type peptidase activity"/>
    <property type="evidence" value="ECO:0007669"/>
    <property type="project" value="UniProtKB-KW"/>
</dbReference>
<dbReference type="InterPro" id="IPR051794">
    <property type="entry name" value="PG_Endopeptidase_C40"/>
</dbReference>
<reference evidence="6 7" key="1">
    <citation type="submission" date="2017-03" db="EMBL/GenBank/DDBJ databases">
        <authorList>
            <person name="Afonso C.L."/>
            <person name="Miller P.J."/>
            <person name="Scott M.A."/>
            <person name="Spackman E."/>
            <person name="Goraichik I."/>
            <person name="Dimitrov K.M."/>
            <person name="Suarez D.L."/>
            <person name="Swayne D.E."/>
        </authorList>
    </citation>
    <scope>NUCLEOTIDE SEQUENCE [LARGE SCALE GENOMIC DNA]</scope>
    <source>
        <strain evidence="6 7">CECT 7450</strain>
    </source>
</reference>
<dbReference type="PANTHER" id="PTHR47359">
    <property type="entry name" value="PEPTIDOGLYCAN DL-ENDOPEPTIDASE CWLO"/>
    <property type="match status" value="1"/>
</dbReference>
<evidence type="ECO:0000256" key="2">
    <source>
        <dbReference type="ARBA" id="ARBA00022670"/>
    </source>
</evidence>
<dbReference type="InterPro" id="IPR041382">
    <property type="entry name" value="SH3_16"/>
</dbReference>
<dbReference type="Pfam" id="PF00877">
    <property type="entry name" value="NLPC_P60"/>
    <property type="match status" value="1"/>
</dbReference>
<dbReference type="Pfam" id="PF18348">
    <property type="entry name" value="SH3_16"/>
    <property type="match status" value="1"/>
</dbReference>
<dbReference type="PROSITE" id="PS51935">
    <property type="entry name" value="NLPC_P60"/>
    <property type="match status" value="1"/>
</dbReference>
<accession>A0A1X6YVH7</accession>
<dbReference type="SUPFAM" id="SSF54001">
    <property type="entry name" value="Cysteine proteinases"/>
    <property type="match status" value="1"/>
</dbReference>
<gene>
    <name evidence="6" type="ORF">ROA7450_01435</name>
</gene>
<protein>
    <submittedName>
        <fullName evidence="6">Dipeptidyl-peptidase 6</fullName>
        <ecNumber evidence="6">3.4.22.-</ecNumber>
    </submittedName>
</protein>
<dbReference type="GO" id="GO:0006508">
    <property type="term" value="P:proteolysis"/>
    <property type="evidence" value="ECO:0007669"/>
    <property type="project" value="UniProtKB-KW"/>
</dbReference>
<dbReference type="Gene3D" id="3.90.1720.10">
    <property type="entry name" value="endopeptidase domain like (from Nostoc punctiforme)"/>
    <property type="match status" value="1"/>
</dbReference>
<evidence type="ECO:0000313" key="6">
    <source>
        <dbReference type="EMBL" id="SLN31875.1"/>
    </source>
</evidence>
<dbReference type="EMBL" id="FWFX01000003">
    <property type="protein sequence ID" value="SLN31875.1"/>
    <property type="molecule type" value="Genomic_DNA"/>
</dbReference>
<keyword evidence="3 6" id="KW-0378">Hydrolase</keyword>
<dbReference type="AlphaFoldDB" id="A0A1X6YVH7"/>
<organism evidence="6 7">
    <name type="scientific">Roseovarius albus</name>
    <dbReference type="NCBI Taxonomy" id="1247867"/>
    <lineage>
        <taxon>Bacteria</taxon>
        <taxon>Pseudomonadati</taxon>
        <taxon>Pseudomonadota</taxon>
        <taxon>Alphaproteobacteria</taxon>
        <taxon>Rhodobacterales</taxon>
        <taxon>Roseobacteraceae</taxon>
        <taxon>Roseovarius</taxon>
    </lineage>
</organism>